<dbReference type="OrthoDB" id="1933717at2759"/>
<evidence type="ECO:0000256" key="2">
    <source>
        <dbReference type="ARBA" id="ARBA00023002"/>
    </source>
</evidence>
<dbReference type="OMA" id="RIRCIEP"/>
<accession>E2A6D9</accession>
<dbReference type="Pfam" id="PF00106">
    <property type="entry name" value="adh_short"/>
    <property type="match status" value="1"/>
</dbReference>
<dbReference type="InterPro" id="IPR036291">
    <property type="entry name" value="NAD(P)-bd_dom_sf"/>
</dbReference>
<evidence type="ECO:0000313" key="3">
    <source>
        <dbReference type="EMBL" id="EFN71024.1"/>
    </source>
</evidence>
<name>E2A6D9_CAMFO</name>
<dbReference type="GO" id="GO:0016491">
    <property type="term" value="F:oxidoreductase activity"/>
    <property type="evidence" value="ECO:0007669"/>
    <property type="project" value="UniProtKB-KW"/>
</dbReference>
<keyword evidence="4" id="KW-1185">Reference proteome</keyword>
<dbReference type="Proteomes" id="UP000000311">
    <property type="component" value="Unassembled WGS sequence"/>
</dbReference>
<keyword evidence="2" id="KW-0560">Oxidoreductase</keyword>
<evidence type="ECO:0000256" key="1">
    <source>
        <dbReference type="ARBA" id="ARBA00006484"/>
    </source>
</evidence>
<dbReference type="InterPro" id="IPR002347">
    <property type="entry name" value="SDR_fam"/>
</dbReference>
<dbReference type="Gene3D" id="3.40.50.720">
    <property type="entry name" value="NAD(P)-binding Rossmann-like Domain"/>
    <property type="match status" value="1"/>
</dbReference>
<dbReference type="InParanoid" id="E2A6D9"/>
<protein>
    <submittedName>
        <fullName evidence="3">Dehydrogenase/reductase SDR family member 11</fullName>
    </submittedName>
</protein>
<organism evidence="4">
    <name type="scientific">Camponotus floridanus</name>
    <name type="common">Florida carpenter ant</name>
    <dbReference type="NCBI Taxonomy" id="104421"/>
    <lineage>
        <taxon>Eukaryota</taxon>
        <taxon>Metazoa</taxon>
        <taxon>Ecdysozoa</taxon>
        <taxon>Arthropoda</taxon>
        <taxon>Hexapoda</taxon>
        <taxon>Insecta</taxon>
        <taxon>Pterygota</taxon>
        <taxon>Neoptera</taxon>
        <taxon>Endopterygota</taxon>
        <taxon>Hymenoptera</taxon>
        <taxon>Apocrita</taxon>
        <taxon>Aculeata</taxon>
        <taxon>Formicoidea</taxon>
        <taxon>Formicidae</taxon>
        <taxon>Formicinae</taxon>
        <taxon>Camponotus</taxon>
    </lineage>
</organism>
<dbReference type="AlphaFoldDB" id="E2A6D9"/>
<gene>
    <name evidence="3" type="ORF">EAG_09914</name>
</gene>
<dbReference type="PANTHER" id="PTHR43115:SF4">
    <property type="entry name" value="DEHYDROGENASE_REDUCTASE SDR FAMILY MEMBER 11"/>
    <property type="match status" value="1"/>
</dbReference>
<dbReference type="SUPFAM" id="SSF51735">
    <property type="entry name" value="NAD(P)-binding Rossmann-fold domains"/>
    <property type="match status" value="1"/>
</dbReference>
<evidence type="ECO:0000313" key="4">
    <source>
        <dbReference type="Proteomes" id="UP000000311"/>
    </source>
</evidence>
<proteinExistence type="inferred from homology"/>
<sequence length="317" mass="35454">MSRWANKTAIVIGAGSDLGQAITFALLKDGIHVSAIDTKEGINKINAKYKKMKIIDTHTGKLELQCYMKDIEETFKKDVDILINNHNAFSIGLSLYDQFINDAIESMRRRQVEGHIFNINSIYGHFLPTKSLDKALDKEYISLFNQHVACDRAGITLTHLIRNDVEGVKPPIRVTSISPSCLKMDIPLNESNNLMPEDVADALIYALRLKPEVERKVKASRLRVGKNDFDASEVLTCLIKAGLRDGGRNVARSWIRRQRGVSQIAKGSLDGIGGACRRFVSGTVAVQTRLKPTAYVRQCGVKFEVIRDDGVHVTRRY</sequence>
<dbReference type="EMBL" id="GL437123">
    <property type="protein sequence ID" value="EFN71024.1"/>
    <property type="molecule type" value="Genomic_DNA"/>
</dbReference>
<dbReference type="PANTHER" id="PTHR43115">
    <property type="entry name" value="DEHYDROGENASE/REDUCTASE SDR FAMILY MEMBER 11"/>
    <property type="match status" value="1"/>
</dbReference>
<reference evidence="3 4" key="1">
    <citation type="journal article" date="2010" name="Science">
        <title>Genomic comparison of the ants Camponotus floridanus and Harpegnathos saltator.</title>
        <authorList>
            <person name="Bonasio R."/>
            <person name="Zhang G."/>
            <person name="Ye C."/>
            <person name="Mutti N.S."/>
            <person name="Fang X."/>
            <person name="Qin N."/>
            <person name="Donahue G."/>
            <person name="Yang P."/>
            <person name="Li Q."/>
            <person name="Li C."/>
            <person name="Zhang P."/>
            <person name="Huang Z."/>
            <person name="Berger S.L."/>
            <person name="Reinberg D."/>
            <person name="Wang J."/>
            <person name="Liebig J."/>
        </authorList>
    </citation>
    <scope>NUCLEOTIDE SEQUENCE [LARGE SCALE GENOMIC DNA]</scope>
    <source>
        <strain evidence="4">C129</strain>
    </source>
</reference>
<dbReference type="PRINTS" id="PR00081">
    <property type="entry name" value="GDHRDH"/>
</dbReference>
<comment type="similarity">
    <text evidence="1">Belongs to the short-chain dehydrogenases/reductases (SDR) family.</text>
</comment>
<dbReference type="STRING" id="104421.E2A6D9"/>